<dbReference type="InterPro" id="IPR026392">
    <property type="entry name" value="Exo/Archaeosortase_dom"/>
</dbReference>
<keyword evidence="4 8" id="KW-0812">Transmembrane</keyword>
<dbReference type="GO" id="GO:0006508">
    <property type="term" value="P:proteolysis"/>
    <property type="evidence" value="ECO:0007669"/>
    <property type="project" value="UniProtKB-KW"/>
</dbReference>
<keyword evidence="6 8" id="KW-1133">Transmembrane helix</keyword>
<feature type="transmembrane region" description="Helical" evidence="8">
    <location>
        <begin position="99"/>
        <end position="121"/>
    </location>
</feature>
<protein>
    <submittedName>
        <fullName evidence="9">Exosortase EpsH-related protein</fullName>
    </submittedName>
</protein>
<feature type="transmembrane region" description="Helical" evidence="8">
    <location>
        <begin position="128"/>
        <end position="145"/>
    </location>
</feature>
<evidence type="ECO:0000313" key="9">
    <source>
        <dbReference type="EMBL" id="ADN14006.1"/>
    </source>
</evidence>
<feature type="transmembrane region" description="Helical" evidence="8">
    <location>
        <begin position="215"/>
        <end position="237"/>
    </location>
</feature>
<dbReference type="AlphaFoldDB" id="E0UBR2"/>
<dbReference type="GO" id="GO:0005886">
    <property type="term" value="C:plasma membrane"/>
    <property type="evidence" value="ECO:0007669"/>
    <property type="project" value="UniProtKB-SubCell"/>
</dbReference>
<feature type="transmembrane region" description="Helical" evidence="8">
    <location>
        <begin position="257"/>
        <end position="277"/>
    </location>
</feature>
<evidence type="ECO:0000256" key="1">
    <source>
        <dbReference type="ARBA" id="ARBA00004651"/>
    </source>
</evidence>
<dbReference type="RefSeq" id="WP_013322112.1">
    <property type="nucleotide sequence ID" value="NC_014501.1"/>
</dbReference>
<reference evidence="10" key="1">
    <citation type="journal article" date="2011" name="MBio">
        <title>Novel metabolic attributes of the genus Cyanothece, comprising a group of unicellular nitrogen-fixing Cyanobacteria.</title>
        <authorList>
            <person name="Bandyopadhyay A."/>
            <person name="Elvitigala T."/>
            <person name="Welsh E."/>
            <person name="Stockel J."/>
            <person name="Liberton M."/>
            <person name="Min H."/>
            <person name="Sherman L.A."/>
            <person name="Pakrasi H.B."/>
        </authorList>
    </citation>
    <scope>NUCLEOTIDE SEQUENCE [LARGE SCALE GENOMIC DNA]</scope>
    <source>
        <strain evidence="10">PCC 7822</strain>
    </source>
</reference>
<dbReference type="KEGG" id="cyj:Cyan7822_2024"/>
<dbReference type="NCBIfam" id="TIGR03763">
    <property type="entry name" value="cyanoexo_CrtA"/>
    <property type="match status" value="1"/>
</dbReference>
<evidence type="ECO:0000256" key="8">
    <source>
        <dbReference type="SAM" id="Phobius"/>
    </source>
</evidence>
<dbReference type="Pfam" id="PF09721">
    <property type="entry name" value="Exosortase_EpsH"/>
    <property type="match status" value="1"/>
</dbReference>
<sequence length="283" mass="31284">MNNYHDLPVKLIKTSYFWLLTLATSLVVIYMTLLSKAGDTAHLGMSGLFLLVVGSLIWEKRHSLKLESHILSKLLGVLIIGLLLFKLPLSPHKTDLNPYLRISPFMFGLGLSLIASGVRGLKQYWRELIILFFLGIPSLILSSLTNPSEITAKFSAFILECLNYDVSLQGIHINLPTGGVTVVKGCSGLEAMAYLLGIAAIVLTLFPLRRIYNLFVPIVAVIVGFVVNAVRVALMAILVASDQLDAFDYWHEGEGSLIFGMLAVVIFIGFYFLLIRFSKPQPN</sequence>
<proteinExistence type="predicted"/>
<dbReference type="InterPro" id="IPR022505">
    <property type="entry name" value="Exosortase_cyanobac"/>
</dbReference>
<dbReference type="OrthoDB" id="461510at2"/>
<keyword evidence="10" id="KW-1185">Reference proteome</keyword>
<evidence type="ECO:0000256" key="2">
    <source>
        <dbReference type="ARBA" id="ARBA00022475"/>
    </source>
</evidence>
<keyword evidence="7 8" id="KW-0472">Membrane</keyword>
<dbReference type="eggNOG" id="ENOG5032928">
    <property type="taxonomic scope" value="Bacteria"/>
</dbReference>
<feature type="transmembrane region" description="Helical" evidence="8">
    <location>
        <begin position="191"/>
        <end position="208"/>
    </location>
</feature>
<evidence type="ECO:0000256" key="3">
    <source>
        <dbReference type="ARBA" id="ARBA00022670"/>
    </source>
</evidence>
<feature type="transmembrane region" description="Helical" evidence="8">
    <location>
        <begin position="16"/>
        <end position="34"/>
    </location>
</feature>
<keyword evidence="2" id="KW-1003">Cell membrane</keyword>
<evidence type="ECO:0000313" key="10">
    <source>
        <dbReference type="Proteomes" id="UP000008206"/>
    </source>
</evidence>
<accession>E0UBR2</accession>
<evidence type="ECO:0000256" key="4">
    <source>
        <dbReference type="ARBA" id="ARBA00022692"/>
    </source>
</evidence>
<dbReference type="HOGENOM" id="CLU_077354_0_0_3"/>
<dbReference type="NCBIfam" id="TIGR04178">
    <property type="entry name" value="exo_archaeo"/>
    <property type="match status" value="1"/>
</dbReference>
<feature type="transmembrane region" description="Helical" evidence="8">
    <location>
        <begin position="70"/>
        <end position="87"/>
    </location>
</feature>
<dbReference type="GO" id="GO:0008233">
    <property type="term" value="F:peptidase activity"/>
    <property type="evidence" value="ECO:0007669"/>
    <property type="project" value="UniProtKB-KW"/>
</dbReference>
<gene>
    <name evidence="9" type="ordered locus">Cyan7822_2024</name>
</gene>
<dbReference type="InterPro" id="IPR019127">
    <property type="entry name" value="Exosortase"/>
</dbReference>
<organism evidence="9 10">
    <name type="scientific">Gloeothece verrucosa (strain PCC 7822)</name>
    <name type="common">Cyanothece sp. (strain PCC 7822)</name>
    <dbReference type="NCBI Taxonomy" id="497965"/>
    <lineage>
        <taxon>Bacteria</taxon>
        <taxon>Bacillati</taxon>
        <taxon>Cyanobacteriota</taxon>
        <taxon>Cyanophyceae</taxon>
        <taxon>Oscillatoriophycideae</taxon>
        <taxon>Chroococcales</taxon>
        <taxon>Aphanothecaceae</taxon>
        <taxon>Gloeothece</taxon>
        <taxon>Gloeothece verrucosa</taxon>
    </lineage>
</organism>
<dbReference type="Proteomes" id="UP000008206">
    <property type="component" value="Chromosome"/>
</dbReference>
<keyword evidence="3" id="KW-0645">Protease</keyword>
<evidence type="ECO:0000256" key="7">
    <source>
        <dbReference type="ARBA" id="ARBA00023136"/>
    </source>
</evidence>
<keyword evidence="5" id="KW-0378">Hydrolase</keyword>
<dbReference type="EMBL" id="CP002198">
    <property type="protein sequence ID" value="ADN14006.1"/>
    <property type="molecule type" value="Genomic_DNA"/>
</dbReference>
<evidence type="ECO:0000256" key="6">
    <source>
        <dbReference type="ARBA" id="ARBA00022989"/>
    </source>
</evidence>
<name>E0UBR2_GLOV7</name>
<dbReference type="STRING" id="497965.Cyan7822_2024"/>
<evidence type="ECO:0000256" key="5">
    <source>
        <dbReference type="ARBA" id="ARBA00022801"/>
    </source>
</evidence>
<feature type="transmembrane region" description="Helical" evidence="8">
    <location>
        <begin position="40"/>
        <end position="58"/>
    </location>
</feature>
<comment type="subcellular location">
    <subcellularLocation>
        <location evidence="1">Cell membrane</location>
        <topology evidence="1">Multi-pass membrane protein</topology>
    </subcellularLocation>
</comment>